<organism evidence="1 2">
    <name type="scientific">Legionella shakespearei DSM 23087</name>
    <dbReference type="NCBI Taxonomy" id="1122169"/>
    <lineage>
        <taxon>Bacteria</taxon>
        <taxon>Pseudomonadati</taxon>
        <taxon>Pseudomonadota</taxon>
        <taxon>Gammaproteobacteria</taxon>
        <taxon>Legionellales</taxon>
        <taxon>Legionellaceae</taxon>
        <taxon>Legionella</taxon>
    </lineage>
</organism>
<evidence type="ECO:0000313" key="1">
    <source>
        <dbReference type="EMBL" id="KTD64144.1"/>
    </source>
</evidence>
<dbReference type="eggNOG" id="ENOG5031MAU">
    <property type="taxonomic scope" value="Bacteria"/>
</dbReference>
<evidence type="ECO:0000313" key="2">
    <source>
        <dbReference type="Proteomes" id="UP000054600"/>
    </source>
</evidence>
<proteinExistence type="predicted"/>
<gene>
    <name evidence="1" type="ORF">Lsha_0575</name>
</gene>
<dbReference type="AlphaFoldDB" id="A0A0W0Z4S0"/>
<dbReference type="Proteomes" id="UP000054600">
    <property type="component" value="Unassembled WGS sequence"/>
</dbReference>
<dbReference type="RefSeq" id="WP_018576726.1">
    <property type="nucleotide sequence ID" value="NZ_KB892390.1"/>
</dbReference>
<keyword evidence="2" id="KW-1185">Reference proteome</keyword>
<dbReference type="EMBL" id="LNYW01000019">
    <property type="protein sequence ID" value="KTD64144.1"/>
    <property type="molecule type" value="Genomic_DNA"/>
</dbReference>
<dbReference type="NCBIfam" id="NF045532">
    <property type="entry name" value="T4SS_lpg0008"/>
    <property type="match status" value="1"/>
</dbReference>
<comment type="caution">
    <text evidence="1">The sequence shown here is derived from an EMBL/GenBank/DDBJ whole genome shotgun (WGS) entry which is preliminary data.</text>
</comment>
<dbReference type="PATRIC" id="fig|1122169.6.peg.664"/>
<protein>
    <submittedName>
        <fullName evidence="1">Uncharacterized protein</fullName>
    </submittedName>
</protein>
<dbReference type="OrthoDB" id="5652954at2"/>
<sequence>MGYTVEEIRDLENPYQDLGNGDALAMHREELNKLTPEEQMDLASRMVLGCPNTELKDFFHAIEATRNPSDDTQTFHSVLASAYEVKKRIFALQDPRNKNPHLLILGNEFDEELFGTYHDLAMQVLDKNETSIAERLAITTPTADRNQLALNVKGIFPNSLFATKLGHAFAIRRDIDNLLLTDHPELFFSSREFSIDGCIEFKGLFQSLTEQDATNIAQKLALHTPEDQRNDVSLYCQKINAADDTFSSKVREAFALRRDIDGLLLGEHPEEFFSSRDFSVDACLEFSTLFSLLKGQEQAIGKKLSLLDEKTRADINRKLEMINNAAHDQSSSFRLIASAMSSREEVAQTVETTPQQQPAPKAADNTNPYRFYREELHQRRQQEKMTLTVEADEDQDQEEEESCLKKFCGFLS</sequence>
<dbReference type="STRING" id="1122169.Lsha_0575"/>
<reference evidence="1 2" key="1">
    <citation type="submission" date="2015-11" db="EMBL/GenBank/DDBJ databases">
        <title>Genomic analysis of 38 Legionella species identifies large and diverse effector repertoires.</title>
        <authorList>
            <person name="Burstein D."/>
            <person name="Amaro F."/>
            <person name="Zusman T."/>
            <person name="Lifshitz Z."/>
            <person name="Cohen O."/>
            <person name="Gilbert J.A."/>
            <person name="Pupko T."/>
            <person name="Shuman H.A."/>
            <person name="Segal G."/>
        </authorList>
    </citation>
    <scope>NUCLEOTIDE SEQUENCE [LARGE SCALE GENOMIC DNA]</scope>
    <source>
        <strain evidence="1 2">ATCC 49655</strain>
    </source>
</reference>
<accession>A0A0W0Z4S0</accession>
<name>A0A0W0Z4S0_9GAMM</name>